<keyword evidence="1" id="KW-0472">Membrane</keyword>
<protein>
    <submittedName>
        <fullName evidence="2">Uncharacterized protein</fullName>
    </submittedName>
</protein>
<dbReference type="EMBL" id="JAWJAY010000001">
    <property type="protein sequence ID" value="MDV2883603.1"/>
    <property type="molecule type" value="Genomic_DNA"/>
</dbReference>
<dbReference type="AlphaFoldDB" id="A0AAJ2KXK1"/>
<evidence type="ECO:0000256" key="1">
    <source>
        <dbReference type="SAM" id="Phobius"/>
    </source>
</evidence>
<keyword evidence="1" id="KW-0812">Transmembrane</keyword>
<sequence length="202" mass="23228">MSRKWLVLSIMTAVIASCGVSYFYMFHQPNIETTAHAEARMIPSDHPDPEMMQEEADFLVTLQYGEYEEEIAYQDGQEKKVKAIISAQHSYLNTLAGWGRAEDLNVAATMYTKEWKKLRADIKWLHDEGLADSRIKNDMKNARAFMYVAETGDSMSLRYLHRIFHDLDATLNGAEVEKVWEVTHAFGTSSKQRTLHKYLQGN</sequence>
<organism evidence="2 3">
    <name type="scientific">Alkalihalophilus pseudofirmus</name>
    <name type="common">Bacillus pseudofirmus</name>
    <dbReference type="NCBI Taxonomy" id="79885"/>
    <lineage>
        <taxon>Bacteria</taxon>
        <taxon>Bacillati</taxon>
        <taxon>Bacillota</taxon>
        <taxon>Bacilli</taxon>
        <taxon>Bacillales</taxon>
        <taxon>Bacillaceae</taxon>
        <taxon>Alkalihalophilus</taxon>
    </lineage>
</organism>
<accession>A0AAJ2KXK1</accession>
<dbReference type="PROSITE" id="PS51257">
    <property type="entry name" value="PROKAR_LIPOPROTEIN"/>
    <property type="match status" value="1"/>
</dbReference>
<keyword evidence="1" id="KW-1133">Transmembrane helix</keyword>
<comment type="caution">
    <text evidence="2">The sequence shown here is derived from an EMBL/GenBank/DDBJ whole genome shotgun (WGS) entry which is preliminary data.</text>
</comment>
<evidence type="ECO:0000313" key="2">
    <source>
        <dbReference type="EMBL" id="MDV2883603.1"/>
    </source>
</evidence>
<dbReference type="Proteomes" id="UP001285636">
    <property type="component" value="Unassembled WGS sequence"/>
</dbReference>
<name>A0AAJ2KXK1_ALKPS</name>
<gene>
    <name evidence="2" type="ORF">RYX45_00320</name>
</gene>
<reference evidence="2" key="1">
    <citation type="submission" date="2023-10" db="EMBL/GenBank/DDBJ databases">
        <title>Screening of Alkalihalophilus pseudofirmusBZ-TG-HK211 and Its Alleviation of Salt Stress on Rapeseed Growth.</title>
        <authorList>
            <person name="Zhao B."/>
            <person name="Guo T."/>
        </authorList>
    </citation>
    <scope>NUCLEOTIDE SEQUENCE</scope>
    <source>
        <strain evidence="2">BZ-TG-HK211</strain>
    </source>
</reference>
<dbReference type="RefSeq" id="WP_012957819.1">
    <property type="nucleotide sequence ID" value="NZ_CP144224.1"/>
</dbReference>
<proteinExistence type="predicted"/>
<feature type="transmembrane region" description="Helical" evidence="1">
    <location>
        <begin position="5"/>
        <end position="25"/>
    </location>
</feature>
<evidence type="ECO:0000313" key="3">
    <source>
        <dbReference type="Proteomes" id="UP001285636"/>
    </source>
</evidence>